<sequence length="159" mass="17617">MCPLTDCSCDPPCSESAFLTTASIAKFPAENYFVATDSTEGMAGSCDNKNSIFSMISGVLNDLGGQAGLWLGLSVISIIEMCGLVVMLLMYFLTCGKMKIRPDEDDFDGDERIKDVEEVKKELDYADKHDKEKYEDDSDDDLAEVEPEMNNNSEKIRPK</sequence>
<comment type="similarity">
    <text evidence="2 13">Belongs to the amiloride-sensitive sodium channel (TC 1.A.6) family.</text>
</comment>
<proteinExistence type="inferred from homology"/>
<keyword evidence="4 13" id="KW-0894">Sodium channel</keyword>
<keyword evidence="9 15" id="KW-0472">Membrane</keyword>
<dbReference type="GO" id="GO:0005886">
    <property type="term" value="C:plasma membrane"/>
    <property type="evidence" value="ECO:0007669"/>
    <property type="project" value="TreeGrafter"/>
</dbReference>
<gene>
    <name evidence="16" type="ORF">HPBE_LOCUS19442</name>
</gene>
<evidence type="ECO:0000256" key="6">
    <source>
        <dbReference type="ARBA" id="ARBA00022989"/>
    </source>
</evidence>
<dbReference type="EMBL" id="UZAH01031363">
    <property type="protein sequence ID" value="VDP15132.1"/>
    <property type="molecule type" value="Genomic_DNA"/>
</dbReference>
<keyword evidence="6 15" id="KW-1133">Transmembrane helix</keyword>
<evidence type="ECO:0000256" key="15">
    <source>
        <dbReference type="SAM" id="Phobius"/>
    </source>
</evidence>
<dbReference type="PANTHER" id="PTHR11690">
    <property type="entry name" value="AMILORIDE-SENSITIVE SODIUM CHANNEL-RELATED"/>
    <property type="match status" value="1"/>
</dbReference>
<evidence type="ECO:0000256" key="9">
    <source>
        <dbReference type="ARBA" id="ARBA00023136"/>
    </source>
</evidence>
<evidence type="ECO:0000256" key="5">
    <source>
        <dbReference type="ARBA" id="ARBA00022692"/>
    </source>
</evidence>
<evidence type="ECO:0000256" key="12">
    <source>
        <dbReference type="ARBA" id="ARBA00023303"/>
    </source>
</evidence>
<evidence type="ECO:0000256" key="2">
    <source>
        <dbReference type="ARBA" id="ARBA00007193"/>
    </source>
</evidence>
<evidence type="ECO:0000256" key="7">
    <source>
        <dbReference type="ARBA" id="ARBA00023053"/>
    </source>
</evidence>
<keyword evidence="10" id="KW-0325">Glycoprotein</keyword>
<dbReference type="WBParaSite" id="HPBE_0001944301-mRNA-1">
    <property type="protein sequence ID" value="HPBE_0001944301-mRNA-1"/>
    <property type="gene ID" value="HPBE_0001944301"/>
</dbReference>
<evidence type="ECO:0000256" key="8">
    <source>
        <dbReference type="ARBA" id="ARBA00023065"/>
    </source>
</evidence>
<keyword evidence="5 13" id="KW-0812">Transmembrane</keyword>
<evidence type="ECO:0000256" key="1">
    <source>
        <dbReference type="ARBA" id="ARBA00004141"/>
    </source>
</evidence>
<comment type="subcellular location">
    <subcellularLocation>
        <location evidence="1">Membrane</location>
        <topology evidence="1">Multi-pass membrane protein</topology>
    </subcellularLocation>
</comment>
<accession>A0A3P8AKW9</accession>
<keyword evidence="7" id="KW-0915">Sodium</keyword>
<evidence type="ECO:0000256" key="14">
    <source>
        <dbReference type="SAM" id="MobiDB-lite"/>
    </source>
</evidence>
<keyword evidence="12 13" id="KW-0407">Ion channel</keyword>
<keyword evidence="3 13" id="KW-0813">Transport</keyword>
<dbReference type="Proteomes" id="UP000050761">
    <property type="component" value="Unassembled WGS sequence"/>
</dbReference>
<protein>
    <submittedName>
        <fullName evidence="18">MFS domain-containing protein</fullName>
    </submittedName>
</protein>
<dbReference type="Gene3D" id="1.10.287.770">
    <property type="entry name" value="YojJ-like"/>
    <property type="match status" value="1"/>
</dbReference>
<evidence type="ECO:0000256" key="4">
    <source>
        <dbReference type="ARBA" id="ARBA00022461"/>
    </source>
</evidence>
<keyword evidence="11 13" id="KW-0739">Sodium transport</keyword>
<name>A0A183GBG8_HELPZ</name>
<evidence type="ECO:0000256" key="3">
    <source>
        <dbReference type="ARBA" id="ARBA00022448"/>
    </source>
</evidence>
<evidence type="ECO:0000313" key="17">
    <source>
        <dbReference type="Proteomes" id="UP000050761"/>
    </source>
</evidence>
<evidence type="ECO:0000256" key="10">
    <source>
        <dbReference type="ARBA" id="ARBA00023180"/>
    </source>
</evidence>
<dbReference type="InterPro" id="IPR001873">
    <property type="entry name" value="ENaC"/>
</dbReference>
<dbReference type="AlphaFoldDB" id="A0A183GBG8"/>
<keyword evidence="17" id="KW-1185">Reference proteome</keyword>
<feature type="transmembrane region" description="Helical" evidence="15">
    <location>
        <begin position="69"/>
        <end position="93"/>
    </location>
</feature>
<reference evidence="18" key="2">
    <citation type="submission" date="2019-09" db="UniProtKB">
        <authorList>
            <consortium name="WormBaseParasite"/>
        </authorList>
    </citation>
    <scope>IDENTIFICATION</scope>
</reference>
<feature type="compositionally biased region" description="Acidic residues" evidence="14">
    <location>
        <begin position="135"/>
        <end position="147"/>
    </location>
</feature>
<evidence type="ECO:0000313" key="18">
    <source>
        <dbReference type="WBParaSite" id="HPBE_0001944301-mRNA-1"/>
    </source>
</evidence>
<evidence type="ECO:0000313" key="16">
    <source>
        <dbReference type="EMBL" id="VDP15132.1"/>
    </source>
</evidence>
<evidence type="ECO:0000256" key="11">
    <source>
        <dbReference type="ARBA" id="ARBA00023201"/>
    </source>
</evidence>
<organism evidence="17 18">
    <name type="scientific">Heligmosomoides polygyrus</name>
    <name type="common">Parasitic roundworm</name>
    <dbReference type="NCBI Taxonomy" id="6339"/>
    <lineage>
        <taxon>Eukaryota</taxon>
        <taxon>Metazoa</taxon>
        <taxon>Ecdysozoa</taxon>
        <taxon>Nematoda</taxon>
        <taxon>Chromadorea</taxon>
        <taxon>Rhabditida</taxon>
        <taxon>Rhabditina</taxon>
        <taxon>Rhabditomorpha</taxon>
        <taxon>Strongyloidea</taxon>
        <taxon>Heligmosomidae</taxon>
        <taxon>Heligmosomoides</taxon>
    </lineage>
</organism>
<dbReference type="Pfam" id="PF00858">
    <property type="entry name" value="ASC"/>
    <property type="match status" value="1"/>
</dbReference>
<reference evidence="16 17" key="1">
    <citation type="submission" date="2018-11" db="EMBL/GenBank/DDBJ databases">
        <authorList>
            <consortium name="Pathogen Informatics"/>
        </authorList>
    </citation>
    <scope>NUCLEOTIDE SEQUENCE [LARGE SCALE GENOMIC DNA]</scope>
</reference>
<dbReference type="OrthoDB" id="6021021at2759"/>
<feature type="region of interest" description="Disordered" evidence="14">
    <location>
        <begin position="127"/>
        <end position="159"/>
    </location>
</feature>
<dbReference type="GO" id="GO:0015280">
    <property type="term" value="F:ligand-gated sodium channel activity"/>
    <property type="evidence" value="ECO:0007669"/>
    <property type="project" value="TreeGrafter"/>
</dbReference>
<keyword evidence="8 13" id="KW-0406">Ion transport</keyword>
<evidence type="ECO:0000256" key="13">
    <source>
        <dbReference type="RuleBase" id="RU000679"/>
    </source>
</evidence>
<accession>A0A183GBG8</accession>
<dbReference type="PANTHER" id="PTHR11690:SF269">
    <property type="entry name" value="DEGENERIN-LIKE PROTEIN ASIC-2"/>
    <property type="match status" value="1"/>
</dbReference>